<dbReference type="AlphaFoldDB" id="A0AAV2ELP2"/>
<gene>
    <name evidence="1" type="ORF">LTRI10_LOCUS27855</name>
</gene>
<evidence type="ECO:0000313" key="1">
    <source>
        <dbReference type="EMBL" id="CAL1386839.1"/>
    </source>
</evidence>
<protein>
    <submittedName>
        <fullName evidence="1">Uncharacterized protein</fullName>
    </submittedName>
</protein>
<sequence length="77" mass="8535">MLQSAGKKFKFVHCTKSLDPEFDGSMSSPFALVDPHSLNVSWGVAGELVSRVPWESTTCMQGFNRLCFPPFLQLLNA</sequence>
<proteinExistence type="predicted"/>
<keyword evidence="2" id="KW-1185">Reference proteome</keyword>
<evidence type="ECO:0000313" key="2">
    <source>
        <dbReference type="Proteomes" id="UP001497516"/>
    </source>
</evidence>
<accession>A0AAV2ELP2</accession>
<name>A0AAV2ELP2_9ROSI</name>
<organism evidence="1 2">
    <name type="scientific">Linum trigynum</name>
    <dbReference type="NCBI Taxonomy" id="586398"/>
    <lineage>
        <taxon>Eukaryota</taxon>
        <taxon>Viridiplantae</taxon>
        <taxon>Streptophyta</taxon>
        <taxon>Embryophyta</taxon>
        <taxon>Tracheophyta</taxon>
        <taxon>Spermatophyta</taxon>
        <taxon>Magnoliopsida</taxon>
        <taxon>eudicotyledons</taxon>
        <taxon>Gunneridae</taxon>
        <taxon>Pentapetalae</taxon>
        <taxon>rosids</taxon>
        <taxon>fabids</taxon>
        <taxon>Malpighiales</taxon>
        <taxon>Linaceae</taxon>
        <taxon>Linum</taxon>
    </lineage>
</organism>
<dbReference type="EMBL" id="OZ034818">
    <property type="protein sequence ID" value="CAL1386839.1"/>
    <property type="molecule type" value="Genomic_DNA"/>
</dbReference>
<dbReference type="Proteomes" id="UP001497516">
    <property type="component" value="Chromosome 5"/>
</dbReference>
<reference evidence="1 2" key="1">
    <citation type="submission" date="2024-04" db="EMBL/GenBank/DDBJ databases">
        <authorList>
            <person name="Fracassetti M."/>
        </authorList>
    </citation>
    <scope>NUCLEOTIDE SEQUENCE [LARGE SCALE GENOMIC DNA]</scope>
</reference>